<gene>
    <name evidence="2" type="ORF">B4U80_04324</name>
</gene>
<dbReference type="STRING" id="299467.A0A443QWB2"/>
<dbReference type="Proteomes" id="UP000288716">
    <property type="component" value="Unassembled WGS sequence"/>
</dbReference>
<reference evidence="2 3" key="1">
    <citation type="journal article" date="2018" name="Gigascience">
        <title>Genomes of trombidid mites reveal novel predicted allergens and laterally-transferred genes associated with secondary metabolism.</title>
        <authorList>
            <person name="Dong X."/>
            <person name="Chaisiri K."/>
            <person name="Xia D."/>
            <person name="Armstrong S.D."/>
            <person name="Fang Y."/>
            <person name="Donnelly M.J."/>
            <person name="Kadowaki T."/>
            <person name="McGarry J.W."/>
            <person name="Darby A.C."/>
            <person name="Makepeace B.L."/>
        </authorList>
    </citation>
    <scope>NUCLEOTIDE SEQUENCE [LARGE SCALE GENOMIC DNA]</scope>
    <source>
        <strain evidence="2">UoL-UT</strain>
    </source>
</reference>
<organism evidence="2 3">
    <name type="scientific">Leptotrombidium deliense</name>
    <dbReference type="NCBI Taxonomy" id="299467"/>
    <lineage>
        <taxon>Eukaryota</taxon>
        <taxon>Metazoa</taxon>
        <taxon>Ecdysozoa</taxon>
        <taxon>Arthropoda</taxon>
        <taxon>Chelicerata</taxon>
        <taxon>Arachnida</taxon>
        <taxon>Acari</taxon>
        <taxon>Acariformes</taxon>
        <taxon>Trombidiformes</taxon>
        <taxon>Prostigmata</taxon>
        <taxon>Anystina</taxon>
        <taxon>Parasitengona</taxon>
        <taxon>Trombiculoidea</taxon>
        <taxon>Trombiculidae</taxon>
        <taxon>Leptotrombidium</taxon>
    </lineage>
</organism>
<protein>
    <submittedName>
        <fullName evidence="2">PiggyBac transposable element-derived protein 3-like protein</fullName>
    </submittedName>
</protein>
<dbReference type="PANTHER" id="PTHR47272">
    <property type="entry name" value="DDE_TNP_1_7 DOMAIN-CONTAINING PROTEIN"/>
    <property type="match status" value="1"/>
</dbReference>
<dbReference type="AlphaFoldDB" id="A0A443QWB2"/>
<comment type="caution">
    <text evidence="2">The sequence shown here is derived from an EMBL/GenBank/DDBJ whole genome shotgun (WGS) entry which is preliminary data.</text>
</comment>
<feature type="domain" description="PiggyBac transposable element-derived protein" evidence="1">
    <location>
        <begin position="1"/>
        <end position="127"/>
    </location>
</feature>
<sequence length="129" mass="14864">MPLKPVRFGFKNYILASHDGLVFDFEIYQGAQTPMNSNYKSDYGTTVATVLHLARTIPENFTHILYVDRYFTSLKLIELLLARKIFCTGTVMKSRIKSIPFDNENVFKKQQRGYVEELSKSDKSICAIK</sequence>
<evidence type="ECO:0000259" key="1">
    <source>
        <dbReference type="Pfam" id="PF13843"/>
    </source>
</evidence>
<dbReference type="EMBL" id="NCKV01051392">
    <property type="protein sequence ID" value="RWS07318.1"/>
    <property type="molecule type" value="Genomic_DNA"/>
</dbReference>
<dbReference type="InterPro" id="IPR029526">
    <property type="entry name" value="PGBD"/>
</dbReference>
<accession>A0A443QWB2</accession>
<keyword evidence="3" id="KW-1185">Reference proteome</keyword>
<dbReference type="PANTHER" id="PTHR47272:SF2">
    <property type="entry name" value="PIGGYBAC TRANSPOSABLE ELEMENT-DERIVED PROTEIN 3-LIKE"/>
    <property type="match status" value="1"/>
</dbReference>
<evidence type="ECO:0000313" key="3">
    <source>
        <dbReference type="Proteomes" id="UP000288716"/>
    </source>
</evidence>
<name>A0A443QWB2_9ACAR</name>
<proteinExistence type="predicted"/>
<feature type="non-terminal residue" evidence="2">
    <location>
        <position position="129"/>
    </location>
</feature>
<evidence type="ECO:0000313" key="2">
    <source>
        <dbReference type="EMBL" id="RWS07318.1"/>
    </source>
</evidence>
<dbReference type="OrthoDB" id="6505303at2759"/>
<dbReference type="VEuPathDB" id="VectorBase:LDEU014152"/>
<dbReference type="Pfam" id="PF13843">
    <property type="entry name" value="DDE_Tnp_1_7"/>
    <property type="match status" value="1"/>
</dbReference>